<gene>
    <name evidence="9" type="ORF">LSAA_10498</name>
</gene>
<evidence type="ECO:0000313" key="10">
    <source>
        <dbReference type="Proteomes" id="UP000675881"/>
    </source>
</evidence>
<feature type="compositionally biased region" description="Polar residues" evidence="7">
    <location>
        <begin position="650"/>
        <end position="669"/>
    </location>
</feature>
<dbReference type="Gene3D" id="3.30.160.60">
    <property type="entry name" value="Classic Zinc Finger"/>
    <property type="match status" value="3"/>
</dbReference>
<dbReference type="GO" id="GO:0008270">
    <property type="term" value="F:zinc ion binding"/>
    <property type="evidence" value="ECO:0007669"/>
    <property type="project" value="UniProtKB-KW"/>
</dbReference>
<evidence type="ECO:0000256" key="2">
    <source>
        <dbReference type="ARBA" id="ARBA00022723"/>
    </source>
</evidence>
<feature type="compositionally biased region" description="Polar residues" evidence="7">
    <location>
        <begin position="263"/>
        <end position="273"/>
    </location>
</feature>
<feature type="region of interest" description="Disordered" evidence="7">
    <location>
        <begin position="200"/>
        <end position="331"/>
    </location>
</feature>
<keyword evidence="6" id="KW-0539">Nucleus</keyword>
<dbReference type="SUPFAM" id="SSF57667">
    <property type="entry name" value="beta-beta-alpha zinc fingers"/>
    <property type="match status" value="1"/>
</dbReference>
<dbReference type="PROSITE" id="PS00028">
    <property type="entry name" value="ZINC_FINGER_C2H2_1"/>
    <property type="match status" value="4"/>
</dbReference>
<dbReference type="InterPro" id="IPR036236">
    <property type="entry name" value="Znf_C2H2_sf"/>
</dbReference>
<dbReference type="EMBL" id="HG994584">
    <property type="protein sequence ID" value="CAF2950855.1"/>
    <property type="molecule type" value="Genomic_DNA"/>
</dbReference>
<protein>
    <submittedName>
        <fullName evidence="9">KRAB</fullName>
    </submittedName>
</protein>
<keyword evidence="3" id="KW-0677">Repeat</keyword>
<feature type="compositionally biased region" description="Basic and acidic residues" evidence="7">
    <location>
        <begin position="232"/>
        <end position="243"/>
    </location>
</feature>
<feature type="domain" description="C2H2-type" evidence="8">
    <location>
        <begin position="559"/>
        <end position="579"/>
    </location>
</feature>
<dbReference type="PANTHER" id="PTHR24394:SF29">
    <property type="entry name" value="MYONEURIN"/>
    <property type="match status" value="1"/>
</dbReference>
<dbReference type="InterPro" id="IPR000210">
    <property type="entry name" value="BTB/POZ_dom"/>
</dbReference>
<comment type="subcellular location">
    <subcellularLocation>
        <location evidence="1">Nucleus</location>
    </subcellularLocation>
</comment>
<evidence type="ECO:0000313" key="9">
    <source>
        <dbReference type="EMBL" id="CAF2950855.1"/>
    </source>
</evidence>
<dbReference type="GO" id="GO:0000981">
    <property type="term" value="F:DNA-binding transcription factor activity, RNA polymerase II-specific"/>
    <property type="evidence" value="ECO:0007669"/>
    <property type="project" value="TreeGrafter"/>
</dbReference>
<feature type="compositionally biased region" description="Basic and acidic residues" evidence="7">
    <location>
        <begin position="670"/>
        <end position="687"/>
    </location>
</feature>
<evidence type="ECO:0000256" key="7">
    <source>
        <dbReference type="SAM" id="MobiDB-lite"/>
    </source>
</evidence>
<feature type="domain" description="C2H2-type" evidence="8">
    <location>
        <begin position="503"/>
        <end position="524"/>
    </location>
</feature>
<keyword evidence="2" id="KW-0479">Metal-binding</keyword>
<evidence type="ECO:0000256" key="4">
    <source>
        <dbReference type="ARBA" id="ARBA00022771"/>
    </source>
</evidence>
<dbReference type="OrthoDB" id="6354893at2759"/>
<feature type="domain" description="C2H2-type" evidence="8">
    <location>
        <begin position="368"/>
        <end position="389"/>
    </location>
</feature>
<evidence type="ECO:0000256" key="6">
    <source>
        <dbReference type="ARBA" id="ARBA00023242"/>
    </source>
</evidence>
<feature type="region of interest" description="Disordered" evidence="7">
    <location>
        <begin position="637"/>
        <end position="687"/>
    </location>
</feature>
<dbReference type="SMART" id="SM00355">
    <property type="entry name" value="ZnF_C2H2"/>
    <property type="match status" value="7"/>
</dbReference>
<proteinExistence type="predicted"/>
<feature type="compositionally biased region" description="Polar residues" evidence="7">
    <location>
        <begin position="285"/>
        <end position="296"/>
    </location>
</feature>
<keyword evidence="10" id="KW-1185">Reference proteome</keyword>
<dbReference type="AlphaFoldDB" id="A0A7R8H9J8"/>
<feature type="domain" description="C2H2-type" evidence="8">
    <location>
        <begin position="587"/>
        <end position="608"/>
    </location>
</feature>
<keyword evidence="4" id="KW-0863">Zinc-finger</keyword>
<dbReference type="InterPro" id="IPR013087">
    <property type="entry name" value="Znf_C2H2_type"/>
</dbReference>
<sequence>MEDSGGNIGPMCICIKDHGRHVCERLQQLRLSTGLVDLDIVVEEQRLRVHKVVLAATSKFFKDQLTKANVLVPVILRLEDFGLELKREAVGYIVEFIYRGEVLIPGECLSDVCVAAHTLGIYGLVEFLPNAAPHAKELQLHTNPVSCNPAFSGSLDPSNYVEALAETHPSYSSVDPVLDDALSLLARGNFLIRRDISHKNTGDPSSSISVSTPQPTEWSDPNPTWSAPDTEWDLHTDRNDCKQTEGAWTTPAEPSLSLMPTKEASTSSWTDQRPNSEEPVVMWNPKSNTTGRTSIPTGEPFITSKEENKSQKDLTLPSAPSDGGDNVFQEEDPAVNNYPVVNLDDGDLEVDLINEALKDPSSNKIMECLNCALPFSNSTQLQKHLKLVHQNESFLPCPVCKITGLCGKEAVDIHVYKEHGMGELFRCEECSYETSIKSTYVGHMAEHAIKLDSSFIKKKHFNDTYVCSVCDFKTPQRINLIKHMASKHKKGIDGKDLSSDFKCKLCSFECVAEHLLKSHLLRKHTAKEEMKHKCASSLILYHPWLDIKRGHLQTKPHSCKLCGASYADKKRLLEHILGHSGEKPFHCKFCSYKCRRKDNLAVHVKRVHSVPSKVDNALKSSSTAVNNRESHIVGHVNQDGSIRPIVANPKPTNSVNSDASNGDQQQKCSQSEDIKIIQNRDVETSKD</sequence>
<evidence type="ECO:0000256" key="3">
    <source>
        <dbReference type="ARBA" id="ARBA00022737"/>
    </source>
</evidence>
<dbReference type="Proteomes" id="UP000675881">
    <property type="component" value="Chromosome 5"/>
</dbReference>
<name>A0A7R8H9J8_LEPSM</name>
<accession>A0A7R8H9J8</accession>
<dbReference type="GO" id="GO:0005634">
    <property type="term" value="C:nucleus"/>
    <property type="evidence" value="ECO:0007669"/>
    <property type="project" value="UniProtKB-SubCell"/>
</dbReference>
<dbReference type="PANTHER" id="PTHR24394">
    <property type="entry name" value="ZINC FINGER PROTEIN"/>
    <property type="match status" value="1"/>
</dbReference>
<dbReference type="SMART" id="SM00225">
    <property type="entry name" value="BTB"/>
    <property type="match status" value="1"/>
</dbReference>
<dbReference type="Gene3D" id="3.30.710.10">
    <property type="entry name" value="Potassium Channel Kv1.1, Chain A"/>
    <property type="match status" value="1"/>
</dbReference>
<evidence type="ECO:0000256" key="5">
    <source>
        <dbReference type="ARBA" id="ARBA00022833"/>
    </source>
</evidence>
<organism evidence="9 10">
    <name type="scientific">Lepeophtheirus salmonis</name>
    <name type="common">Salmon louse</name>
    <name type="synonym">Caligus salmonis</name>
    <dbReference type="NCBI Taxonomy" id="72036"/>
    <lineage>
        <taxon>Eukaryota</taxon>
        <taxon>Metazoa</taxon>
        <taxon>Ecdysozoa</taxon>
        <taxon>Arthropoda</taxon>
        <taxon>Crustacea</taxon>
        <taxon>Multicrustacea</taxon>
        <taxon>Hexanauplia</taxon>
        <taxon>Copepoda</taxon>
        <taxon>Siphonostomatoida</taxon>
        <taxon>Caligidae</taxon>
        <taxon>Lepeophtheirus</taxon>
    </lineage>
</organism>
<dbReference type="Pfam" id="PF00651">
    <property type="entry name" value="BTB"/>
    <property type="match status" value="1"/>
</dbReference>
<feature type="compositionally biased region" description="Polar residues" evidence="7">
    <location>
        <begin position="202"/>
        <end position="227"/>
    </location>
</feature>
<reference evidence="9" key="1">
    <citation type="submission" date="2021-02" db="EMBL/GenBank/DDBJ databases">
        <authorList>
            <person name="Bekaert M."/>
        </authorList>
    </citation>
    <scope>NUCLEOTIDE SEQUENCE</scope>
    <source>
        <strain evidence="9">IoA-00</strain>
    </source>
</reference>
<dbReference type="InterPro" id="IPR011333">
    <property type="entry name" value="SKP1/BTB/POZ_sf"/>
</dbReference>
<evidence type="ECO:0000256" key="1">
    <source>
        <dbReference type="ARBA" id="ARBA00004123"/>
    </source>
</evidence>
<evidence type="ECO:0000259" key="8">
    <source>
        <dbReference type="PROSITE" id="PS00028"/>
    </source>
</evidence>
<keyword evidence="5" id="KW-0862">Zinc</keyword>
<dbReference type="SUPFAM" id="SSF54695">
    <property type="entry name" value="POZ domain"/>
    <property type="match status" value="1"/>
</dbReference>